<dbReference type="InterPro" id="IPR019587">
    <property type="entry name" value="Polyketide_cyclase/dehydratase"/>
</dbReference>
<accession>A0ABP7WYK7</accession>
<protein>
    <submittedName>
        <fullName evidence="1">SRPBCC family protein</fullName>
    </submittedName>
</protein>
<dbReference type="InterPro" id="IPR023393">
    <property type="entry name" value="START-like_dom_sf"/>
</dbReference>
<dbReference type="Proteomes" id="UP001500841">
    <property type="component" value="Unassembled WGS sequence"/>
</dbReference>
<reference evidence="2" key="1">
    <citation type="journal article" date="2019" name="Int. J. Syst. Evol. Microbiol.">
        <title>The Global Catalogue of Microorganisms (GCM) 10K type strain sequencing project: providing services to taxonomists for standard genome sequencing and annotation.</title>
        <authorList>
            <consortium name="The Broad Institute Genomics Platform"/>
            <consortium name="The Broad Institute Genome Sequencing Center for Infectious Disease"/>
            <person name="Wu L."/>
            <person name="Ma J."/>
        </authorList>
    </citation>
    <scope>NUCLEOTIDE SEQUENCE [LARGE SCALE GENOMIC DNA]</scope>
    <source>
        <strain evidence="2">JCM 17085</strain>
    </source>
</reference>
<organism evidence="1 2">
    <name type="scientific">Mucilaginibacter panaciglaebae</name>
    <dbReference type="NCBI Taxonomy" id="502331"/>
    <lineage>
        <taxon>Bacteria</taxon>
        <taxon>Pseudomonadati</taxon>
        <taxon>Bacteroidota</taxon>
        <taxon>Sphingobacteriia</taxon>
        <taxon>Sphingobacteriales</taxon>
        <taxon>Sphingobacteriaceae</taxon>
        <taxon>Mucilaginibacter</taxon>
    </lineage>
</organism>
<keyword evidence="2" id="KW-1185">Reference proteome</keyword>
<evidence type="ECO:0000313" key="1">
    <source>
        <dbReference type="EMBL" id="GAA4099304.1"/>
    </source>
</evidence>
<proteinExistence type="predicted"/>
<comment type="caution">
    <text evidence="1">The sequence shown here is derived from an EMBL/GenBank/DDBJ whole genome shotgun (WGS) entry which is preliminary data.</text>
</comment>
<dbReference type="SUPFAM" id="SSF55961">
    <property type="entry name" value="Bet v1-like"/>
    <property type="match status" value="1"/>
</dbReference>
<sequence>MNINPKAPVITNEDIIINAPLIDVWNIHTDINSWSDWHPDISASKIDAPTTIGKTFSWTIGGMDIVSTISELIPGQKISWSGTINGVLGIHVWLFRDMGDGVLVSTAESLDGDPVNEQVDFYQEGLDKTLRTWLENLKKRAEGMNK</sequence>
<dbReference type="Gene3D" id="3.30.530.20">
    <property type="match status" value="1"/>
</dbReference>
<dbReference type="RefSeq" id="WP_345104746.1">
    <property type="nucleotide sequence ID" value="NZ_BAABCV010000008.1"/>
</dbReference>
<gene>
    <name evidence="1" type="ORF">GCM10022392_24320</name>
</gene>
<dbReference type="EMBL" id="BAABCV010000008">
    <property type="protein sequence ID" value="GAA4099304.1"/>
    <property type="molecule type" value="Genomic_DNA"/>
</dbReference>
<name>A0ABP7WYK7_9SPHI</name>
<dbReference type="Pfam" id="PF10604">
    <property type="entry name" value="Polyketide_cyc2"/>
    <property type="match status" value="1"/>
</dbReference>
<evidence type="ECO:0000313" key="2">
    <source>
        <dbReference type="Proteomes" id="UP001500841"/>
    </source>
</evidence>